<sequence length="140" mass="16773">MWLAVHRRCLTADNLGRRGWPCTDTYQLCLSKPKTCTHLFVHCPFASQVWRLIKRRTTTDFPIPGSNFASTEDWWLQVRKRAPKSNHRDFDAVVILVYWRIWKERNSRVFESTQHYPKEIFDLIREDIRLWRTAGKVIAI</sequence>
<accession>A0ACD5X5Q6</accession>
<evidence type="ECO:0000313" key="1">
    <source>
        <dbReference type="EnsemblPlants" id="AVESA.00010b.r2.4DG0743100.1.CDS.1"/>
    </source>
</evidence>
<dbReference type="EnsemblPlants" id="AVESA.00010b.r2.4DG0743100.1">
    <property type="protein sequence ID" value="AVESA.00010b.r2.4DG0743100.1.CDS.1"/>
    <property type="gene ID" value="AVESA.00010b.r2.4DG0743100"/>
</dbReference>
<evidence type="ECO:0000313" key="2">
    <source>
        <dbReference type="Proteomes" id="UP001732700"/>
    </source>
</evidence>
<keyword evidence="2" id="KW-1185">Reference proteome</keyword>
<reference evidence="1" key="1">
    <citation type="submission" date="2021-05" db="EMBL/GenBank/DDBJ databases">
        <authorList>
            <person name="Scholz U."/>
            <person name="Mascher M."/>
            <person name="Fiebig A."/>
        </authorList>
    </citation>
    <scope>NUCLEOTIDE SEQUENCE [LARGE SCALE GENOMIC DNA]</scope>
</reference>
<dbReference type="Proteomes" id="UP001732700">
    <property type="component" value="Chromosome 4D"/>
</dbReference>
<name>A0ACD5X5Q6_AVESA</name>
<proteinExistence type="predicted"/>
<reference evidence="1" key="2">
    <citation type="submission" date="2025-09" db="UniProtKB">
        <authorList>
            <consortium name="EnsemblPlants"/>
        </authorList>
    </citation>
    <scope>IDENTIFICATION</scope>
</reference>
<organism evidence="1 2">
    <name type="scientific">Avena sativa</name>
    <name type="common">Oat</name>
    <dbReference type="NCBI Taxonomy" id="4498"/>
    <lineage>
        <taxon>Eukaryota</taxon>
        <taxon>Viridiplantae</taxon>
        <taxon>Streptophyta</taxon>
        <taxon>Embryophyta</taxon>
        <taxon>Tracheophyta</taxon>
        <taxon>Spermatophyta</taxon>
        <taxon>Magnoliopsida</taxon>
        <taxon>Liliopsida</taxon>
        <taxon>Poales</taxon>
        <taxon>Poaceae</taxon>
        <taxon>BOP clade</taxon>
        <taxon>Pooideae</taxon>
        <taxon>Poodae</taxon>
        <taxon>Poeae</taxon>
        <taxon>Poeae Chloroplast Group 1 (Aveneae type)</taxon>
        <taxon>Aveninae</taxon>
        <taxon>Avena</taxon>
    </lineage>
</organism>
<protein>
    <submittedName>
        <fullName evidence="1">Uncharacterized protein</fullName>
    </submittedName>
</protein>